<proteinExistence type="predicted"/>
<dbReference type="AlphaFoldDB" id="E5AVL2"/>
<gene>
    <name evidence="1" type="ordered locus">RBRH_02997</name>
</gene>
<dbReference type="EMBL" id="FR687360">
    <property type="protein sequence ID" value="CBW77136.1"/>
    <property type="molecule type" value="Genomic_DNA"/>
</dbReference>
<accession>E5AVL2</accession>
<evidence type="ECO:0000313" key="1">
    <source>
        <dbReference type="EMBL" id="CBW77136.1"/>
    </source>
</evidence>
<sequence length="56" mass="6270">MLLRHSVCSPNVLDNVFSFDCVSGLSTSPLHLRLRLTIPCHRAVAYINKGEGFRDL</sequence>
<dbReference type="HOGENOM" id="CLU_3005412_0_0_4"/>
<name>E5AVL2_MYCRK</name>
<evidence type="ECO:0000313" key="2">
    <source>
        <dbReference type="Proteomes" id="UP000007437"/>
    </source>
</evidence>
<protein>
    <submittedName>
        <fullName evidence="1">Uncharacterized protein</fullName>
    </submittedName>
</protein>
<dbReference type="Proteomes" id="UP000007437">
    <property type="component" value="Plasmid pBRH01"/>
</dbReference>
<organism evidence="1 2">
    <name type="scientific">Mycetohabitans rhizoxinica (strain DSM 19002 / CIP 109453 / HKI 454)</name>
    <name type="common">Paraburkholderia rhizoxinica</name>
    <dbReference type="NCBI Taxonomy" id="882378"/>
    <lineage>
        <taxon>Bacteria</taxon>
        <taxon>Pseudomonadati</taxon>
        <taxon>Pseudomonadota</taxon>
        <taxon>Betaproteobacteria</taxon>
        <taxon>Burkholderiales</taxon>
        <taxon>Burkholderiaceae</taxon>
        <taxon>Mycetohabitans</taxon>
    </lineage>
</organism>
<geneLocation type="plasmid" evidence="1 2">
    <name>pBRH01</name>
</geneLocation>
<dbReference type="KEGG" id="brh:RBRH_02997"/>
<reference evidence="1 2" key="1">
    <citation type="journal article" date="2011" name="J. Bacteriol.">
        <title>Complete genome sequence of Burkholderia rhizoxinica, an endosymbiont of Rhizopus microsporus.</title>
        <authorList>
            <person name="Lackner G."/>
            <person name="Moebius N."/>
            <person name="Partida-Martinez L."/>
            <person name="Hertweck C."/>
        </authorList>
    </citation>
    <scope>NUCLEOTIDE SEQUENCE [LARGE SCALE GENOMIC DNA]</scope>
    <source>
        <strain evidence="2">DSM 19002 / CIP 109453 / HKI 454</strain>
        <plasmid evidence="1 2">pBRH01</plasmid>
    </source>
</reference>
<keyword evidence="1" id="KW-0614">Plasmid</keyword>